<sequence length="115" mass="12803">MHLKLSNRIRPDYHRLMNTKLSQKGALYRPVKKMQDATVNEWHLLINNQRHVAAAGCATRSIKRPLKSVFIIGLIARAADRPSRTPHAAPDACAPAVPSRANACATFLPTIIWTI</sequence>
<dbReference type="Proteomes" id="UP000299102">
    <property type="component" value="Unassembled WGS sequence"/>
</dbReference>
<dbReference type="EMBL" id="BGZK01002068">
    <property type="protein sequence ID" value="GBP90236.1"/>
    <property type="molecule type" value="Genomic_DNA"/>
</dbReference>
<dbReference type="AlphaFoldDB" id="A0A4C1ZP36"/>
<evidence type="ECO:0000313" key="1">
    <source>
        <dbReference type="EMBL" id="GBP90236.1"/>
    </source>
</evidence>
<evidence type="ECO:0000313" key="2">
    <source>
        <dbReference type="Proteomes" id="UP000299102"/>
    </source>
</evidence>
<protein>
    <submittedName>
        <fullName evidence="1">Uncharacterized protein</fullName>
    </submittedName>
</protein>
<name>A0A4C1ZP36_EUMVA</name>
<reference evidence="1 2" key="1">
    <citation type="journal article" date="2019" name="Commun. Biol.">
        <title>The bagworm genome reveals a unique fibroin gene that provides high tensile strength.</title>
        <authorList>
            <person name="Kono N."/>
            <person name="Nakamura H."/>
            <person name="Ohtoshi R."/>
            <person name="Tomita M."/>
            <person name="Numata K."/>
            <person name="Arakawa K."/>
        </authorList>
    </citation>
    <scope>NUCLEOTIDE SEQUENCE [LARGE SCALE GENOMIC DNA]</scope>
</reference>
<keyword evidence="2" id="KW-1185">Reference proteome</keyword>
<accession>A0A4C1ZP36</accession>
<comment type="caution">
    <text evidence="1">The sequence shown here is derived from an EMBL/GenBank/DDBJ whole genome shotgun (WGS) entry which is preliminary data.</text>
</comment>
<proteinExistence type="predicted"/>
<gene>
    <name evidence="1" type="ORF">EVAR_100683_1</name>
</gene>
<organism evidence="1 2">
    <name type="scientific">Eumeta variegata</name>
    <name type="common">Bagworm moth</name>
    <name type="synonym">Eumeta japonica</name>
    <dbReference type="NCBI Taxonomy" id="151549"/>
    <lineage>
        <taxon>Eukaryota</taxon>
        <taxon>Metazoa</taxon>
        <taxon>Ecdysozoa</taxon>
        <taxon>Arthropoda</taxon>
        <taxon>Hexapoda</taxon>
        <taxon>Insecta</taxon>
        <taxon>Pterygota</taxon>
        <taxon>Neoptera</taxon>
        <taxon>Endopterygota</taxon>
        <taxon>Lepidoptera</taxon>
        <taxon>Glossata</taxon>
        <taxon>Ditrysia</taxon>
        <taxon>Tineoidea</taxon>
        <taxon>Psychidae</taxon>
        <taxon>Oiketicinae</taxon>
        <taxon>Eumeta</taxon>
    </lineage>
</organism>